<accession>A0A2U1MC23</accession>
<dbReference type="PANTHER" id="PTHR45786:SF74">
    <property type="entry name" value="ATP-DEPENDENT DNA HELICASE"/>
    <property type="match status" value="1"/>
</dbReference>
<dbReference type="EMBL" id="PKPP01005795">
    <property type="protein sequence ID" value="PWA58777.1"/>
    <property type="molecule type" value="Genomic_DNA"/>
</dbReference>
<evidence type="ECO:0000313" key="2">
    <source>
        <dbReference type="Proteomes" id="UP000245207"/>
    </source>
</evidence>
<proteinExistence type="predicted"/>
<evidence type="ECO:0000313" key="1">
    <source>
        <dbReference type="EMBL" id="PWA58777.1"/>
    </source>
</evidence>
<protein>
    <submittedName>
        <fullName evidence="1">Uncharacterized protein</fullName>
    </submittedName>
</protein>
<name>A0A2U1MC23_ARTAN</name>
<reference evidence="1 2" key="1">
    <citation type="journal article" date="2018" name="Mol. Plant">
        <title>The genome of Artemisia annua provides insight into the evolution of Asteraceae family and artemisinin biosynthesis.</title>
        <authorList>
            <person name="Shen Q."/>
            <person name="Zhang L."/>
            <person name="Liao Z."/>
            <person name="Wang S."/>
            <person name="Yan T."/>
            <person name="Shi P."/>
            <person name="Liu M."/>
            <person name="Fu X."/>
            <person name="Pan Q."/>
            <person name="Wang Y."/>
            <person name="Lv Z."/>
            <person name="Lu X."/>
            <person name="Zhang F."/>
            <person name="Jiang W."/>
            <person name="Ma Y."/>
            <person name="Chen M."/>
            <person name="Hao X."/>
            <person name="Li L."/>
            <person name="Tang Y."/>
            <person name="Lv G."/>
            <person name="Zhou Y."/>
            <person name="Sun X."/>
            <person name="Brodelius P.E."/>
            <person name="Rose J.K.C."/>
            <person name="Tang K."/>
        </authorList>
    </citation>
    <scope>NUCLEOTIDE SEQUENCE [LARGE SCALE GENOMIC DNA]</scope>
    <source>
        <strain evidence="2">cv. Huhao1</strain>
        <tissue evidence="1">Leaf</tissue>
    </source>
</reference>
<dbReference type="OrthoDB" id="1928976at2759"/>
<keyword evidence="2" id="KW-1185">Reference proteome</keyword>
<dbReference type="AlphaFoldDB" id="A0A2U1MC23"/>
<dbReference type="Proteomes" id="UP000245207">
    <property type="component" value="Unassembled WGS sequence"/>
</dbReference>
<sequence length="100" mass="11509">MNTIGAIVYEGGPESITDYDVVIECHYREPESVNKLHPTYMALQFPLLFVYGEEGYHLNLTLRNSDGSDTQEEKKMTMKIFIMESSWVAVMYKMMLIAGF</sequence>
<dbReference type="PANTHER" id="PTHR45786">
    <property type="entry name" value="DNA BINDING PROTEIN-LIKE"/>
    <property type="match status" value="1"/>
</dbReference>
<gene>
    <name evidence="1" type="ORF">CTI12_AA396900</name>
</gene>
<comment type="caution">
    <text evidence="1">The sequence shown here is derived from an EMBL/GenBank/DDBJ whole genome shotgun (WGS) entry which is preliminary data.</text>
</comment>
<organism evidence="1 2">
    <name type="scientific">Artemisia annua</name>
    <name type="common">Sweet wormwood</name>
    <dbReference type="NCBI Taxonomy" id="35608"/>
    <lineage>
        <taxon>Eukaryota</taxon>
        <taxon>Viridiplantae</taxon>
        <taxon>Streptophyta</taxon>
        <taxon>Embryophyta</taxon>
        <taxon>Tracheophyta</taxon>
        <taxon>Spermatophyta</taxon>
        <taxon>Magnoliopsida</taxon>
        <taxon>eudicotyledons</taxon>
        <taxon>Gunneridae</taxon>
        <taxon>Pentapetalae</taxon>
        <taxon>asterids</taxon>
        <taxon>campanulids</taxon>
        <taxon>Asterales</taxon>
        <taxon>Asteraceae</taxon>
        <taxon>Asteroideae</taxon>
        <taxon>Anthemideae</taxon>
        <taxon>Artemisiinae</taxon>
        <taxon>Artemisia</taxon>
    </lineage>
</organism>